<evidence type="ECO:0000313" key="2">
    <source>
        <dbReference type="EMBL" id="RNF81639.1"/>
    </source>
</evidence>
<feature type="compositionally biased region" description="Low complexity" evidence="1">
    <location>
        <begin position="47"/>
        <end position="65"/>
    </location>
</feature>
<name>A0A3M8SKC8_PSEPU</name>
<dbReference type="AlphaFoldDB" id="A0A3M8SKC8"/>
<gene>
    <name evidence="2" type="ORF">EFK07_25700</name>
</gene>
<organism evidence="2 3">
    <name type="scientific">Pseudomonas putida</name>
    <name type="common">Arthrobacter siderocapsulatus</name>
    <dbReference type="NCBI Taxonomy" id="303"/>
    <lineage>
        <taxon>Bacteria</taxon>
        <taxon>Pseudomonadati</taxon>
        <taxon>Pseudomonadota</taxon>
        <taxon>Gammaproteobacteria</taxon>
        <taxon>Pseudomonadales</taxon>
        <taxon>Pseudomonadaceae</taxon>
        <taxon>Pseudomonas</taxon>
    </lineage>
</organism>
<comment type="caution">
    <text evidence="2">The sequence shown here is derived from an EMBL/GenBank/DDBJ whole genome shotgun (WGS) entry which is preliminary data.</text>
</comment>
<feature type="region of interest" description="Disordered" evidence="1">
    <location>
        <begin position="42"/>
        <end position="65"/>
    </location>
</feature>
<protein>
    <submittedName>
        <fullName evidence="2">Uncharacterized protein</fullName>
    </submittedName>
</protein>
<dbReference type="EMBL" id="RJAI01000079">
    <property type="protein sequence ID" value="RNF81639.1"/>
    <property type="molecule type" value="Genomic_DNA"/>
</dbReference>
<proteinExistence type="predicted"/>
<accession>A0A3M8SKC8</accession>
<sequence>MGAGVSRRRTAAKQATRWLAPASPVFAGMPAPTGQVRWLRSALSGDATASPTPAAASAGAGRQGR</sequence>
<evidence type="ECO:0000313" key="3">
    <source>
        <dbReference type="Proteomes" id="UP000278162"/>
    </source>
</evidence>
<dbReference type="Proteomes" id="UP000278162">
    <property type="component" value="Unassembled WGS sequence"/>
</dbReference>
<reference evidence="2 3" key="1">
    <citation type="submission" date="2018-10" db="EMBL/GenBank/DDBJ databases">
        <title>An outbreak of IMP-63 producing strain in France.</title>
        <authorList>
            <person name="Bour M."/>
            <person name="Liapis E."/>
            <person name="Plesiat P."/>
        </authorList>
    </citation>
    <scope>NUCLEOTIDE SEQUENCE [LARGE SCALE GENOMIC DNA]</scope>
    <source>
        <strain evidence="2 3">12917</strain>
    </source>
</reference>
<evidence type="ECO:0000256" key="1">
    <source>
        <dbReference type="SAM" id="MobiDB-lite"/>
    </source>
</evidence>